<evidence type="ECO:0000256" key="1">
    <source>
        <dbReference type="SAM" id="MobiDB-lite"/>
    </source>
</evidence>
<dbReference type="VEuPathDB" id="CryptoDB:Cvel_13518"/>
<name>A0A0G4IE65_9ALVE</name>
<feature type="region of interest" description="Disordered" evidence="1">
    <location>
        <begin position="143"/>
        <end position="162"/>
    </location>
</feature>
<feature type="compositionally biased region" description="Low complexity" evidence="1">
    <location>
        <begin position="143"/>
        <end position="155"/>
    </location>
</feature>
<protein>
    <submittedName>
        <fullName evidence="2">Uncharacterized protein</fullName>
    </submittedName>
</protein>
<feature type="region of interest" description="Disordered" evidence="1">
    <location>
        <begin position="58"/>
        <end position="87"/>
    </location>
</feature>
<proteinExistence type="predicted"/>
<gene>
    <name evidence="2" type="ORF">Cvel_13518</name>
</gene>
<reference evidence="2" key="1">
    <citation type="submission" date="2014-11" db="EMBL/GenBank/DDBJ databases">
        <authorList>
            <person name="Otto D Thomas"/>
            <person name="Naeem Raeece"/>
        </authorList>
    </citation>
    <scope>NUCLEOTIDE SEQUENCE</scope>
</reference>
<dbReference type="EMBL" id="CDMZ01005873">
    <property type="protein sequence ID" value="CEM55400.1"/>
    <property type="molecule type" value="Genomic_DNA"/>
</dbReference>
<dbReference type="AlphaFoldDB" id="A0A0G4IE65"/>
<organism evidence="2">
    <name type="scientific">Chromera velia CCMP2878</name>
    <dbReference type="NCBI Taxonomy" id="1169474"/>
    <lineage>
        <taxon>Eukaryota</taxon>
        <taxon>Sar</taxon>
        <taxon>Alveolata</taxon>
        <taxon>Colpodellida</taxon>
        <taxon>Chromeraceae</taxon>
        <taxon>Chromera</taxon>
    </lineage>
</organism>
<evidence type="ECO:0000313" key="2">
    <source>
        <dbReference type="EMBL" id="CEM55400.1"/>
    </source>
</evidence>
<feature type="region of interest" description="Disordered" evidence="1">
    <location>
        <begin position="172"/>
        <end position="191"/>
    </location>
</feature>
<feature type="compositionally biased region" description="Polar residues" evidence="1">
    <location>
        <begin position="1"/>
        <end position="14"/>
    </location>
</feature>
<sequence length="341" mass="36078">MQTTPNSTNLQEKTAQADPKTPHTVPALASISASTQVGPLSLRPSVAVSAASVCVAPLSGSSKEDTHSPFHSAPCERGPKAPSKSPGKMRFSYLYSQLAAKLERAQKEGDAQAGTIGESDQMRYDDLRASALVCSSSDFSAFSDDASGGSSPGSPIITAPPVTMLKEEDDLSPLERNRESHGNAGTGKSFRAVPYSCGQEGGHADEGEGQGQSLPCTVRYRGDGRSSYDSSSSSCVGFKVLTAKEHTPRDHITRERKVEEMERKELQSDSIFLPSQVMGGCRGFSQGASERDLTRAFVGDHGGRAHSYSTGSGSFGNVGAWSVKVSFSVLSFSFHEAVLIE</sequence>
<accession>A0A0G4IE65</accession>
<feature type="region of interest" description="Disordered" evidence="1">
    <location>
        <begin position="1"/>
        <end position="28"/>
    </location>
</feature>